<feature type="compositionally biased region" description="Pro residues" evidence="6">
    <location>
        <begin position="210"/>
        <end position="221"/>
    </location>
</feature>
<dbReference type="Pfam" id="PF00481">
    <property type="entry name" value="PP2C"/>
    <property type="match status" value="1"/>
</dbReference>
<reference evidence="8" key="1">
    <citation type="submission" date="2023-10" db="EMBL/GenBank/DDBJ databases">
        <authorList>
            <person name="Chen Y."/>
            <person name="Shah S."/>
            <person name="Dougan E. K."/>
            <person name="Thang M."/>
            <person name="Chan C."/>
        </authorList>
    </citation>
    <scope>NUCLEOTIDE SEQUENCE [LARGE SCALE GENOMIC DNA]</scope>
</reference>
<evidence type="ECO:0000256" key="6">
    <source>
        <dbReference type="SAM" id="MobiDB-lite"/>
    </source>
</evidence>
<dbReference type="InterPro" id="IPR001932">
    <property type="entry name" value="PPM-type_phosphatase-like_dom"/>
</dbReference>
<evidence type="ECO:0000256" key="1">
    <source>
        <dbReference type="ARBA" id="ARBA00004170"/>
    </source>
</evidence>
<proteinExistence type="inferred from homology"/>
<evidence type="ECO:0000256" key="5">
    <source>
        <dbReference type="RuleBase" id="RU003465"/>
    </source>
</evidence>
<evidence type="ECO:0000313" key="9">
    <source>
        <dbReference type="Proteomes" id="UP001189429"/>
    </source>
</evidence>
<dbReference type="SUPFAM" id="SSF81606">
    <property type="entry name" value="PP2C-like"/>
    <property type="match status" value="1"/>
</dbReference>
<dbReference type="PROSITE" id="PS01032">
    <property type="entry name" value="PPM_1"/>
    <property type="match status" value="1"/>
</dbReference>
<organism evidence="8 9">
    <name type="scientific">Prorocentrum cordatum</name>
    <dbReference type="NCBI Taxonomy" id="2364126"/>
    <lineage>
        <taxon>Eukaryota</taxon>
        <taxon>Sar</taxon>
        <taxon>Alveolata</taxon>
        <taxon>Dinophyceae</taxon>
        <taxon>Prorocentrales</taxon>
        <taxon>Prorocentraceae</taxon>
        <taxon>Prorocentrum</taxon>
    </lineage>
</organism>
<feature type="region of interest" description="Disordered" evidence="6">
    <location>
        <begin position="198"/>
        <end position="221"/>
    </location>
</feature>
<dbReference type="EMBL" id="CAUYUJ010016158">
    <property type="protein sequence ID" value="CAK0862393.1"/>
    <property type="molecule type" value="Genomic_DNA"/>
</dbReference>
<evidence type="ECO:0000313" key="8">
    <source>
        <dbReference type="EMBL" id="CAK0862393.1"/>
    </source>
</evidence>
<dbReference type="InterPro" id="IPR015655">
    <property type="entry name" value="PP2C"/>
</dbReference>
<evidence type="ECO:0000259" key="7">
    <source>
        <dbReference type="PROSITE" id="PS51746"/>
    </source>
</evidence>
<keyword evidence="2" id="KW-0479">Metal-binding</keyword>
<accession>A0ABN9UQX2</accession>
<dbReference type="Gene3D" id="3.60.40.10">
    <property type="entry name" value="PPM-type phosphatase domain"/>
    <property type="match status" value="1"/>
</dbReference>
<keyword evidence="9" id="KW-1185">Reference proteome</keyword>
<dbReference type="PROSITE" id="PS51746">
    <property type="entry name" value="PPM_2"/>
    <property type="match status" value="1"/>
</dbReference>
<name>A0ABN9UQX2_9DINO</name>
<comment type="similarity">
    <text evidence="5">Belongs to the PP2C family.</text>
</comment>
<gene>
    <name evidence="8" type="ORF">PCOR1329_LOCUS50826</name>
</gene>
<comment type="caution">
    <text evidence="8">The sequence shown here is derived from an EMBL/GenBank/DDBJ whole genome shotgun (WGS) entry which is preliminary data.</text>
</comment>
<evidence type="ECO:0000256" key="4">
    <source>
        <dbReference type="ARBA" id="ARBA00022912"/>
    </source>
</evidence>
<keyword evidence="4 5" id="KW-0904">Protein phosphatase</keyword>
<dbReference type="InterPro" id="IPR000222">
    <property type="entry name" value="PP2C_BS"/>
</dbReference>
<keyword evidence="3 5" id="KW-0378">Hydrolase</keyword>
<dbReference type="InterPro" id="IPR036457">
    <property type="entry name" value="PPM-type-like_dom_sf"/>
</dbReference>
<evidence type="ECO:0000256" key="3">
    <source>
        <dbReference type="ARBA" id="ARBA00022801"/>
    </source>
</evidence>
<sequence length="221" mass="23732">MCGAAQTAAFVSLASDPNEDFRDHMEDGHKVVEPLLQGGGRRGEQVRWGFFAVYDGHGGRQEVDYCEKKLHDVVLAELRAMVPGPNCQEGVKAALASAFKKVDRQLEMLGAWSSGCTATVALVRRQSAGATLFVANVGDSRAVLLGGRRGFQRVSRDHKASDPAEAQRVVEELAALPREATRGSGRASFEVRGLEVLARPRRSSAASPPRGCPPAAAPRRE</sequence>
<dbReference type="SMART" id="SM00332">
    <property type="entry name" value="PP2Cc"/>
    <property type="match status" value="1"/>
</dbReference>
<evidence type="ECO:0000256" key="2">
    <source>
        <dbReference type="ARBA" id="ARBA00022723"/>
    </source>
</evidence>
<comment type="subcellular location">
    <subcellularLocation>
        <location evidence="1">Membrane</location>
        <topology evidence="1">Peripheral membrane protein</topology>
    </subcellularLocation>
</comment>
<feature type="domain" description="PPM-type phosphatase" evidence="7">
    <location>
        <begin position="10"/>
        <end position="221"/>
    </location>
</feature>
<feature type="non-terminal residue" evidence="8">
    <location>
        <position position="221"/>
    </location>
</feature>
<dbReference type="CDD" id="cd00143">
    <property type="entry name" value="PP2Cc"/>
    <property type="match status" value="1"/>
</dbReference>
<dbReference type="PANTHER" id="PTHR47992">
    <property type="entry name" value="PROTEIN PHOSPHATASE"/>
    <property type="match status" value="1"/>
</dbReference>
<dbReference type="Proteomes" id="UP001189429">
    <property type="component" value="Unassembled WGS sequence"/>
</dbReference>
<protein>
    <recommendedName>
        <fullName evidence="7">PPM-type phosphatase domain-containing protein</fullName>
    </recommendedName>
</protein>